<feature type="compositionally biased region" description="Basic and acidic residues" evidence="9">
    <location>
        <begin position="992"/>
        <end position="1004"/>
    </location>
</feature>
<dbReference type="InterPro" id="IPR041686">
    <property type="entry name" value="Znf-CCCH_3"/>
</dbReference>
<evidence type="ECO:0000256" key="7">
    <source>
        <dbReference type="PROSITE-ProRule" id="PRU00723"/>
    </source>
</evidence>
<feature type="compositionally biased region" description="Basic and acidic residues" evidence="9">
    <location>
        <begin position="1038"/>
        <end position="1048"/>
    </location>
</feature>
<keyword evidence="6" id="KW-0238">DNA-binding</keyword>
<feature type="compositionally biased region" description="Polar residues" evidence="9">
    <location>
        <begin position="1188"/>
        <end position="1204"/>
    </location>
</feature>
<evidence type="ECO:0000313" key="11">
    <source>
        <dbReference type="EMBL" id="RXH79092.1"/>
    </source>
</evidence>
<feature type="zinc finger region" description="C3H1-type" evidence="7">
    <location>
        <begin position="603"/>
        <end position="632"/>
    </location>
</feature>
<dbReference type="Gene3D" id="4.10.1000.10">
    <property type="entry name" value="Zinc finger, CCCH-type"/>
    <property type="match status" value="2"/>
</dbReference>
<evidence type="ECO:0000256" key="2">
    <source>
        <dbReference type="ARBA" id="ARBA00022723"/>
    </source>
</evidence>
<evidence type="ECO:0000256" key="3">
    <source>
        <dbReference type="ARBA" id="ARBA00022737"/>
    </source>
</evidence>
<feature type="compositionally biased region" description="Acidic residues" evidence="9">
    <location>
        <begin position="1266"/>
        <end position="1298"/>
    </location>
</feature>
<evidence type="ECO:0000256" key="8">
    <source>
        <dbReference type="SAM" id="Coils"/>
    </source>
</evidence>
<dbReference type="Pfam" id="PF15663">
    <property type="entry name" value="zf-CCCH_3"/>
    <property type="match status" value="1"/>
</dbReference>
<dbReference type="FunFam" id="4.10.1000.10:FF:000021">
    <property type="entry name" value="Zinc finger CCCH domain-containing protein 17"/>
    <property type="match status" value="1"/>
</dbReference>
<feature type="region of interest" description="Disordered" evidence="9">
    <location>
        <begin position="1158"/>
        <end position="1299"/>
    </location>
</feature>
<evidence type="ECO:0000313" key="12">
    <source>
        <dbReference type="Proteomes" id="UP000290289"/>
    </source>
</evidence>
<accession>A0A498IA47</accession>
<evidence type="ECO:0000256" key="6">
    <source>
        <dbReference type="ARBA" id="ARBA00023125"/>
    </source>
</evidence>
<gene>
    <name evidence="11" type="ORF">DVH24_040239</name>
</gene>
<keyword evidence="8" id="KW-0175">Coiled coil</keyword>
<dbReference type="GO" id="GO:0003677">
    <property type="term" value="F:DNA binding"/>
    <property type="evidence" value="ECO:0007669"/>
    <property type="project" value="UniProtKB-KW"/>
</dbReference>
<comment type="similarity">
    <text evidence="1">Belongs to the remorin family.</text>
</comment>
<comment type="caution">
    <text evidence="11">The sequence shown here is derived from an EMBL/GenBank/DDBJ whole genome shotgun (WGS) entry which is preliminary data.</text>
</comment>
<dbReference type="PROSITE" id="PS50103">
    <property type="entry name" value="ZF_C3H1"/>
    <property type="match status" value="3"/>
</dbReference>
<dbReference type="InterPro" id="IPR036855">
    <property type="entry name" value="Znf_CCCH_sf"/>
</dbReference>
<feature type="compositionally biased region" description="Low complexity" evidence="9">
    <location>
        <begin position="320"/>
        <end position="344"/>
    </location>
</feature>
<feature type="compositionally biased region" description="Basic and acidic residues" evidence="9">
    <location>
        <begin position="1173"/>
        <end position="1187"/>
    </location>
</feature>
<dbReference type="SMART" id="SM00356">
    <property type="entry name" value="ZnF_C3H1"/>
    <property type="match status" value="3"/>
</dbReference>
<feature type="zinc finger region" description="C3H1-type" evidence="7">
    <location>
        <begin position="697"/>
        <end position="724"/>
    </location>
</feature>
<feature type="region of interest" description="Disordered" evidence="9">
    <location>
        <begin position="992"/>
        <end position="1074"/>
    </location>
</feature>
<dbReference type="EMBL" id="RDQH01000339">
    <property type="protein sequence ID" value="RXH79092.1"/>
    <property type="molecule type" value="Genomic_DNA"/>
</dbReference>
<keyword evidence="12" id="KW-1185">Reference proteome</keyword>
<feature type="zinc finger region" description="C3H1-type" evidence="7">
    <location>
        <begin position="634"/>
        <end position="660"/>
    </location>
</feature>
<dbReference type="GO" id="GO:0003729">
    <property type="term" value="F:mRNA binding"/>
    <property type="evidence" value="ECO:0007669"/>
    <property type="project" value="TreeGrafter"/>
</dbReference>
<feature type="domain" description="C3H1-type" evidence="10">
    <location>
        <begin position="634"/>
        <end position="660"/>
    </location>
</feature>
<reference evidence="11 12" key="1">
    <citation type="submission" date="2018-10" db="EMBL/GenBank/DDBJ databases">
        <title>A high-quality apple genome assembly.</title>
        <authorList>
            <person name="Hu J."/>
        </authorList>
    </citation>
    <scope>NUCLEOTIDE SEQUENCE [LARGE SCALE GENOMIC DNA]</scope>
    <source>
        <strain evidence="12">cv. HFTH1</strain>
        <tissue evidence="11">Young leaf</tissue>
    </source>
</reference>
<feature type="region of interest" description="Disordered" evidence="9">
    <location>
        <begin position="578"/>
        <end position="600"/>
    </location>
</feature>
<dbReference type="SUPFAM" id="SSF90229">
    <property type="entry name" value="CCCH zinc finger"/>
    <property type="match status" value="1"/>
</dbReference>
<evidence type="ECO:0000256" key="1">
    <source>
        <dbReference type="ARBA" id="ARBA00005711"/>
    </source>
</evidence>
<keyword evidence="3" id="KW-0677">Repeat</keyword>
<feature type="compositionally biased region" description="Polar residues" evidence="9">
    <location>
        <begin position="305"/>
        <end position="314"/>
    </location>
</feature>
<dbReference type="InterPro" id="IPR005516">
    <property type="entry name" value="Remorin_C"/>
</dbReference>
<feature type="compositionally biased region" description="Acidic residues" evidence="9">
    <location>
        <begin position="1242"/>
        <end position="1258"/>
    </location>
</feature>
<proteinExistence type="inferred from homology"/>
<feature type="domain" description="C3H1-type" evidence="10">
    <location>
        <begin position="603"/>
        <end position="632"/>
    </location>
</feature>
<evidence type="ECO:0000259" key="10">
    <source>
        <dbReference type="PROSITE" id="PS50103"/>
    </source>
</evidence>
<feature type="region of interest" description="Disordered" evidence="9">
    <location>
        <begin position="384"/>
        <end position="403"/>
    </location>
</feature>
<dbReference type="PANTHER" id="PTHR15725">
    <property type="entry name" value="ZN-FINGER, C-X8-C-X5-C-X3-H TYPE-CONTAINING"/>
    <property type="match status" value="1"/>
</dbReference>
<evidence type="ECO:0000256" key="4">
    <source>
        <dbReference type="ARBA" id="ARBA00022771"/>
    </source>
</evidence>
<feature type="domain" description="C3H1-type" evidence="10">
    <location>
        <begin position="697"/>
        <end position="724"/>
    </location>
</feature>
<evidence type="ECO:0000256" key="9">
    <source>
        <dbReference type="SAM" id="MobiDB-lite"/>
    </source>
</evidence>
<keyword evidence="2 7" id="KW-0479">Metal-binding</keyword>
<dbReference type="Proteomes" id="UP000290289">
    <property type="component" value="Chromosome 13"/>
</dbReference>
<keyword evidence="5 7" id="KW-0862">Zinc</keyword>
<dbReference type="InterPro" id="IPR000571">
    <property type="entry name" value="Znf_CCCH"/>
</dbReference>
<feature type="compositionally biased region" description="Polar residues" evidence="9">
    <location>
        <begin position="390"/>
        <end position="403"/>
    </location>
</feature>
<dbReference type="Pfam" id="PF14608">
    <property type="entry name" value="zf-CCCH_2"/>
    <property type="match status" value="1"/>
</dbReference>
<feature type="region of interest" description="Disordered" evidence="9">
    <location>
        <begin position="1"/>
        <end position="64"/>
    </location>
</feature>
<feature type="region of interest" description="Disordered" evidence="9">
    <location>
        <begin position="302"/>
        <end position="357"/>
    </location>
</feature>
<evidence type="ECO:0000256" key="5">
    <source>
        <dbReference type="ARBA" id="ARBA00022833"/>
    </source>
</evidence>
<sequence>MDYERIQKPQVGGGGFSPGKLRSMLLGVEKKRKENEDTESAFTLRSQPPDFDDQAGGGASDNCKDVDVVSVHPKCSTSNAADSLGPEMGSDQRLKDSTLVNSRIRSQEDPSLDYGSGCDAMSVSASMFEFQKAECAPQRVPLAPFSKPAPSKWDDAQKWIASPTWNRPKMGQVQMQGGQGVGLQKVGSFGYGSGQSSCSTKVVVEVPDQKVDIFEEPDTKRIDTSQPKTANGGQKCVSWEPDPYPIADSYGKSVLMVENSVGESAINLSQHDSSTAFHGTTIFIPPPSTARSVSMRDMGTEMTPIASQEPSRTGTPVGATTPIRSPNNSSPSTPSRAAPTSSPIDQNTNKELSEKELQLKTRREIMVLGTQLGKMNIAAWASKEEDKDASASQKTVLEEQPGTSVIETRAAAWEESEKAKYMARFKREEMKIQAWENHQKAKTEAEMRKIEFIETDSRCFQVEVERIRGRAHGKLMNKLAAARHKAQEKRAAAEAKRNRQAAKAEHQAEYIRKTGRIPSSFWCWACPSWWRLFFKIGSASLSLSPPPPSFSLAWNRSDSVTIRRSFNRTIAMVVGAHPQPQPQQQLQQKPPQQPETSAEEEALKRNTDCVYFLASPLTCKKGSECEYRHSEYARVNPRDCWYWLNGSCLNLKCAFRHPPLDGLLGSPAANSAGPSLPLSHHGVTPTAPATHAAYNPSKQAVPCIFFQKGQCLKGEKCAFSHGPNPMASSKFLQTPAPHGTEPSGLKKAFGGLQKCIQELKVPKASVAKSVGVPPEAKPAPKILTAPIRNGVSIERNVQSTKALDDEALRYKATSVPPVINGGSTSRANHLPQVHVSDYHGFQNVKDVDEHLRESSPGFDVLVDDELGDSDYYHGEDRFGRTRGHEGRNLNSVNEYDLDRPVDYTSMADVDRERFCDPRGYDPYDRMQGQYAWDQHRASSERQLVGPARLERRGYRKSESPENIDELDLRHRLSKHRRVNGLRSIVSHDYAVDGHVEERNNRPLRDSQQLPPHEGSRSSRLHGRIKLPGGSSPVNGSDLHQEREVDRARSQGRLSPRRPQISSHQGRLRDRIKGRVEEDYDNERRNFGAPLVRREIMDDRGDDFSRPKRLPDLKVVKDAENKEQSYLGKRKSVMDNNNQAVGDLSFEGPKPLSEILKRKREAEAAAASGSRKSSAHDKRGNNQRESRESNQGNSQTAVTETNNSLPPAAKEEPKFAMADAVGTEDEKVDVAPGQSSEGHEVGEVEAEEGMIYEENEIEGDDQREGEYDYEQGDEGDYNYEEGENAEGEEEYLEEDEDGDDFAKKIGVMFS</sequence>
<name>A0A498IA47_MALDO</name>
<feature type="coiled-coil region" evidence="8">
    <location>
        <begin position="476"/>
        <end position="505"/>
    </location>
</feature>
<organism evidence="11 12">
    <name type="scientific">Malus domestica</name>
    <name type="common">Apple</name>
    <name type="synonym">Pyrus malus</name>
    <dbReference type="NCBI Taxonomy" id="3750"/>
    <lineage>
        <taxon>Eukaryota</taxon>
        <taxon>Viridiplantae</taxon>
        <taxon>Streptophyta</taxon>
        <taxon>Embryophyta</taxon>
        <taxon>Tracheophyta</taxon>
        <taxon>Spermatophyta</taxon>
        <taxon>Magnoliopsida</taxon>
        <taxon>eudicotyledons</taxon>
        <taxon>Gunneridae</taxon>
        <taxon>Pentapetalae</taxon>
        <taxon>rosids</taxon>
        <taxon>fabids</taxon>
        <taxon>Rosales</taxon>
        <taxon>Rosaceae</taxon>
        <taxon>Amygdaloideae</taxon>
        <taxon>Maleae</taxon>
        <taxon>Malus</taxon>
    </lineage>
</organism>
<dbReference type="GO" id="GO:0008270">
    <property type="term" value="F:zinc ion binding"/>
    <property type="evidence" value="ECO:0007669"/>
    <property type="project" value="UniProtKB-KW"/>
</dbReference>
<dbReference type="PANTHER" id="PTHR15725:SF14">
    <property type="entry name" value="ZINC FINGER CCCH DOMAIN-CONTAINING PROTEIN 11A"/>
    <property type="match status" value="1"/>
</dbReference>
<dbReference type="Pfam" id="PF03763">
    <property type="entry name" value="Remorin_C"/>
    <property type="match status" value="1"/>
</dbReference>
<keyword evidence="4 7" id="KW-0863">Zinc-finger</keyword>
<protein>
    <recommendedName>
        <fullName evidence="10">C3H1-type domain-containing protein</fullName>
    </recommendedName>
</protein>